<evidence type="ECO:0000256" key="1">
    <source>
        <dbReference type="SAM" id="SignalP"/>
    </source>
</evidence>
<feature type="chain" id="PRO_5045551501" evidence="1">
    <location>
        <begin position="22"/>
        <end position="128"/>
    </location>
</feature>
<dbReference type="InterPro" id="IPR046634">
    <property type="entry name" value="DUF6746"/>
</dbReference>
<keyword evidence="3" id="KW-1185">Reference proteome</keyword>
<reference evidence="2 3" key="1">
    <citation type="submission" date="2023-03" db="EMBL/GenBank/DDBJ databases">
        <title>Draft genome sequence of Thalassotalea eurytherma JCM 18482T.</title>
        <authorList>
            <person name="Sawabe T."/>
        </authorList>
    </citation>
    <scope>NUCLEOTIDE SEQUENCE [LARGE SCALE GENOMIC DNA]</scope>
    <source>
        <strain evidence="2 3">JCM 18482</strain>
    </source>
</reference>
<protein>
    <submittedName>
        <fullName evidence="2">Uncharacterized protein</fullName>
    </submittedName>
</protein>
<gene>
    <name evidence="2" type="ORF">theurythT_05760</name>
</gene>
<dbReference type="EMBL" id="BSSU01000003">
    <property type="protein sequence ID" value="GLX81124.1"/>
    <property type="molecule type" value="Genomic_DNA"/>
</dbReference>
<proteinExistence type="predicted"/>
<organism evidence="2 3">
    <name type="scientific">Thalassotalea eurytherma</name>
    <dbReference type="NCBI Taxonomy" id="1144278"/>
    <lineage>
        <taxon>Bacteria</taxon>
        <taxon>Pseudomonadati</taxon>
        <taxon>Pseudomonadota</taxon>
        <taxon>Gammaproteobacteria</taxon>
        <taxon>Alteromonadales</taxon>
        <taxon>Colwelliaceae</taxon>
        <taxon>Thalassotalea</taxon>
    </lineage>
</organism>
<evidence type="ECO:0000313" key="3">
    <source>
        <dbReference type="Proteomes" id="UP001157133"/>
    </source>
</evidence>
<name>A0ABQ6H0N6_9GAMM</name>
<accession>A0ABQ6H0N6</accession>
<dbReference type="RefSeq" id="WP_284206455.1">
    <property type="nucleotide sequence ID" value="NZ_BSSU01000003.1"/>
</dbReference>
<dbReference type="Pfam" id="PF20531">
    <property type="entry name" value="DUF6746"/>
    <property type="match status" value="1"/>
</dbReference>
<dbReference type="Proteomes" id="UP001157133">
    <property type="component" value="Unassembled WGS sequence"/>
</dbReference>
<feature type="signal peptide" evidence="1">
    <location>
        <begin position="1"/>
        <end position="21"/>
    </location>
</feature>
<comment type="caution">
    <text evidence="2">The sequence shown here is derived from an EMBL/GenBank/DDBJ whole genome shotgun (WGS) entry which is preliminary data.</text>
</comment>
<keyword evidence="1" id="KW-0732">Signal</keyword>
<sequence length="128" mass="14135">MKKIMTSAIASFVLITANAQADEKYSHFPSLASDDTATALCNLEAFNKKLQAIVTKDKLTPEDMVKVHELTYTLENAVIRLQKDLETIAADLEKVHLASERLDKDTIKGSGKYYLEATSAILNKATCK</sequence>
<evidence type="ECO:0000313" key="2">
    <source>
        <dbReference type="EMBL" id="GLX81124.1"/>
    </source>
</evidence>